<dbReference type="FunFam" id="3.20.10.10:FF:000002">
    <property type="entry name" value="D-alanine aminotransferase"/>
    <property type="match status" value="1"/>
</dbReference>
<reference evidence="18 19" key="1">
    <citation type="submission" date="2019-08" db="EMBL/GenBank/DDBJ databases">
        <title>Calorimonas adulescens gen. nov., sp. nov., an anaerobic thermophilic bacterium from Sakhalin hot spring.</title>
        <authorList>
            <person name="Khomyakova M.A."/>
            <person name="Merkel A.Y."/>
            <person name="Novikov A."/>
            <person name="Bonch-Osmolovskaya E.A."/>
            <person name="Slobodkin A.I."/>
        </authorList>
    </citation>
    <scope>NUCLEOTIDE SEQUENCE [LARGE SCALE GENOMIC DNA]</scope>
    <source>
        <strain evidence="18 19">A05MB</strain>
    </source>
</reference>
<gene>
    <name evidence="17 18" type="primary">ilvE</name>
    <name evidence="18" type="ORF">FWJ32_07535</name>
</gene>
<evidence type="ECO:0000256" key="1">
    <source>
        <dbReference type="ARBA" id="ARBA00001933"/>
    </source>
</evidence>
<evidence type="ECO:0000313" key="18">
    <source>
        <dbReference type="EMBL" id="TZE81821.1"/>
    </source>
</evidence>
<comment type="similarity">
    <text evidence="6 15">Belongs to the class-IV pyridoxal-phosphate-dependent aminotransferase family.</text>
</comment>
<evidence type="ECO:0000256" key="4">
    <source>
        <dbReference type="ARBA" id="ARBA00004931"/>
    </source>
</evidence>
<dbReference type="InterPro" id="IPR036038">
    <property type="entry name" value="Aminotransferase-like"/>
</dbReference>
<comment type="catalytic activity">
    <reaction evidence="14 17">
        <text>L-leucine + 2-oxoglutarate = 4-methyl-2-oxopentanoate + L-glutamate</text>
        <dbReference type="Rhea" id="RHEA:18321"/>
        <dbReference type="ChEBI" id="CHEBI:16810"/>
        <dbReference type="ChEBI" id="CHEBI:17865"/>
        <dbReference type="ChEBI" id="CHEBI:29985"/>
        <dbReference type="ChEBI" id="CHEBI:57427"/>
        <dbReference type="EC" id="2.6.1.42"/>
    </reaction>
</comment>
<keyword evidence="7 17" id="KW-0032">Aminotransferase</keyword>
<keyword evidence="8 17" id="KW-0028">Amino-acid biosynthesis</keyword>
<dbReference type="GO" id="GO:0005829">
    <property type="term" value="C:cytosol"/>
    <property type="evidence" value="ECO:0007669"/>
    <property type="project" value="TreeGrafter"/>
</dbReference>
<dbReference type="Proteomes" id="UP000322976">
    <property type="component" value="Unassembled WGS sequence"/>
</dbReference>
<dbReference type="AlphaFoldDB" id="A0A5D8QBC9"/>
<evidence type="ECO:0000256" key="6">
    <source>
        <dbReference type="ARBA" id="ARBA00009320"/>
    </source>
</evidence>
<evidence type="ECO:0000256" key="8">
    <source>
        <dbReference type="ARBA" id="ARBA00022605"/>
    </source>
</evidence>
<comment type="cofactor">
    <cofactor evidence="1 16">
        <name>pyridoxal 5'-phosphate</name>
        <dbReference type="ChEBI" id="CHEBI:597326"/>
    </cofactor>
</comment>
<dbReference type="InterPro" id="IPR043131">
    <property type="entry name" value="BCAT-like_N"/>
</dbReference>
<organism evidence="18 19">
    <name type="scientific">Calorimonas adulescens</name>
    <dbReference type="NCBI Taxonomy" id="2606906"/>
    <lineage>
        <taxon>Bacteria</taxon>
        <taxon>Bacillati</taxon>
        <taxon>Bacillota</taxon>
        <taxon>Clostridia</taxon>
        <taxon>Thermoanaerobacterales</taxon>
        <taxon>Thermoanaerobacteraceae</taxon>
        <taxon>Calorimonas</taxon>
    </lineage>
</organism>
<comment type="function">
    <text evidence="2 17">Acts on leucine, isoleucine and valine.</text>
</comment>
<evidence type="ECO:0000256" key="9">
    <source>
        <dbReference type="ARBA" id="ARBA00022679"/>
    </source>
</evidence>
<evidence type="ECO:0000256" key="10">
    <source>
        <dbReference type="ARBA" id="ARBA00022898"/>
    </source>
</evidence>
<evidence type="ECO:0000256" key="3">
    <source>
        <dbReference type="ARBA" id="ARBA00004824"/>
    </source>
</evidence>
<evidence type="ECO:0000256" key="5">
    <source>
        <dbReference type="ARBA" id="ARBA00005072"/>
    </source>
</evidence>
<dbReference type="InterPro" id="IPR018300">
    <property type="entry name" value="Aminotrans_IV_CS"/>
</dbReference>
<keyword evidence="10 16" id="KW-0663">Pyridoxal phosphate</keyword>
<evidence type="ECO:0000256" key="2">
    <source>
        <dbReference type="ARBA" id="ARBA00003109"/>
    </source>
</evidence>
<dbReference type="GO" id="GO:0052656">
    <property type="term" value="F:L-isoleucine-2-oxoglutarate transaminase activity"/>
    <property type="evidence" value="ECO:0007669"/>
    <property type="project" value="RHEA"/>
</dbReference>
<dbReference type="InterPro" id="IPR005785">
    <property type="entry name" value="B_amino_transI"/>
</dbReference>
<evidence type="ECO:0000256" key="14">
    <source>
        <dbReference type="ARBA" id="ARBA00049229"/>
    </source>
</evidence>
<dbReference type="GO" id="GO:0009098">
    <property type="term" value="P:L-leucine biosynthetic process"/>
    <property type="evidence" value="ECO:0007669"/>
    <property type="project" value="UniProtKB-UniPathway"/>
</dbReference>
<dbReference type="EMBL" id="VTPS01000010">
    <property type="protein sequence ID" value="TZE81821.1"/>
    <property type="molecule type" value="Genomic_DNA"/>
</dbReference>
<dbReference type="EC" id="2.6.1.42" evidence="17"/>
<evidence type="ECO:0000256" key="17">
    <source>
        <dbReference type="RuleBase" id="RU364094"/>
    </source>
</evidence>
<dbReference type="Gene3D" id="3.30.470.10">
    <property type="match status" value="1"/>
</dbReference>
<evidence type="ECO:0000313" key="19">
    <source>
        <dbReference type="Proteomes" id="UP000322976"/>
    </source>
</evidence>
<dbReference type="Gene3D" id="3.20.10.10">
    <property type="entry name" value="D-amino Acid Aminotransferase, subunit A, domain 2"/>
    <property type="match status" value="1"/>
</dbReference>
<proteinExistence type="inferred from homology"/>
<name>A0A5D8QBC9_9THEO</name>
<dbReference type="InterPro" id="IPR043132">
    <property type="entry name" value="BCAT-like_C"/>
</dbReference>
<sequence>MLKVYLDGEYVDADKAAISVYDHAVLYGDGVFEGIRAYDGILFRLEEHIKRLYDNANAIKLDIPLSMGEMSNIVVETVRVNQLRDAYIRLVVTRGKGDLGLDPRKCLKPTVFCIADKITLYPPEMYETGMKVIISSIRRNRGDSIDPQIKSLNYLNNILAKIEANNLGYPEAIFLNQEGYVVECTGDNIFIVKDGILITPPVEAGALVGITRKTAIEIAEEKGIKVQERLFTPYNLYTADECFLTGTAAEAIPVVEVDGRLIGDGKPGPVTKLILSGFKDVIKVKGTRVYE</sequence>
<dbReference type="InterPro" id="IPR001544">
    <property type="entry name" value="Aminotrans_IV"/>
</dbReference>
<evidence type="ECO:0000256" key="15">
    <source>
        <dbReference type="RuleBase" id="RU004106"/>
    </source>
</evidence>
<dbReference type="UniPathway" id="UPA00048">
    <property type="reaction ID" value="UER00073"/>
</dbReference>
<evidence type="ECO:0000256" key="12">
    <source>
        <dbReference type="ARBA" id="ARBA00048212"/>
    </source>
</evidence>
<dbReference type="NCBIfam" id="NF006185">
    <property type="entry name" value="PRK08320.1"/>
    <property type="match status" value="1"/>
</dbReference>
<dbReference type="GO" id="GO:0052654">
    <property type="term" value="F:L-leucine-2-oxoglutarate transaminase activity"/>
    <property type="evidence" value="ECO:0007669"/>
    <property type="project" value="RHEA"/>
</dbReference>
<protein>
    <recommendedName>
        <fullName evidence="17">Branched-chain-amino-acid aminotransferase</fullName>
        <shortName evidence="17">BCAT</shortName>
        <ecNumber evidence="17">2.6.1.42</ecNumber>
    </recommendedName>
</protein>
<dbReference type="PROSITE" id="PS00770">
    <property type="entry name" value="AA_TRANSFER_CLASS_4"/>
    <property type="match status" value="1"/>
</dbReference>
<dbReference type="PANTHER" id="PTHR42743">
    <property type="entry name" value="AMINO-ACID AMINOTRANSFERASE"/>
    <property type="match status" value="1"/>
</dbReference>
<dbReference type="Pfam" id="PF01063">
    <property type="entry name" value="Aminotran_4"/>
    <property type="match status" value="1"/>
</dbReference>
<evidence type="ECO:0000256" key="11">
    <source>
        <dbReference type="ARBA" id="ARBA00023304"/>
    </source>
</evidence>
<dbReference type="NCBIfam" id="NF005146">
    <property type="entry name" value="PRK06606.1"/>
    <property type="match status" value="1"/>
</dbReference>
<accession>A0A5D8QBC9</accession>
<dbReference type="CDD" id="cd01558">
    <property type="entry name" value="D-AAT_like"/>
    <property type="match status" value="1"/>
</dbReference>
<dbReference type="RefSeq" id="WP_149545347.1">
    <property type="nucleotide sequence ID" value="NZ_VTPS01000010.1"/>
</dbReference>
<evidence type="ECO:0000256" key="7">
    <source>
        <dbReference type="ARBA" id="ARBA00022576"/>
    </source>
</evidence>
<comment type="caution">
    <text evidence="18">The sequence shown here is derived from an EMBL/GenBank/DDBJ whole genome shotgun (WGS) entry which is preliminary data.</text>
</comment>
<dbReference type="UniPathway" id="UPA00047">
    <property type="reaction ID" value="UER00058"/>
</dbReference>
<dbReference type="GO" id="GO:0009099">
    <property type="term" value="P:L-valine biosynthetic process"/>
    <property type="evidence" value="ECO:0007669"/>
    <property type="project" value="UniProtKB-UniPathway"/>
</dbReference>
<comment type="pathway">
    <text evidence="4 17">Amino-acid biosynthesis; L-valine biosynthesis; L-valine from pyruvate: step 4/4.</text>
</comment>
<dbReference type="GO" id="GO:0009097">
    <property type="term" value="P:isoleucine biosynthetic process"/>
    <property type="evidence" value="ECO:0007669"/>
    <property type="project" value="UniProtKB-UniPathway"/>
</dbReference>
<comment type="pathway">
    <text evidence="5 17">Amino-acid biosynthesis; L-leucine biosynthesis; L-leucine from 3-methyl-2-oxobutanoate: step 4/4.</text>
</comment>
<keyword evidence="9 17" id="KW-0808">Transferase</keyword>
<dbReference type="UniPathway" id="UPA00049">
    <property type="reaction ID" value="UER00062"/>
</dbReference>
<dbReference type="NCBIfam" id="TIGR01122">
    <property type="entry name" value="ilvE_I"/>
    <property type="match status" value="1"/>
</dbReference>
<dbReference type="PANTHER" id="PTHR42743:SF11">
    <property type="entry name" value="AMINODEOXYCHORISMATE LYASE"/>
    <property type="match status" value="1"/>
</dbReference>
<comment type="catalytic activity">
    <reaction evidence="12 17">
        <text>L-valine + 2-oxoglutarate = 3-methyl-2-oxobutanoate + L-glutamate</text>
        <dbReference type="Rhea" id="RHEA:24813"/>
        <dbReference type="ChEBI" id="CHEBI:11851"/>
        <dbReference type="ChEBI" id="CHEBI:16810"/>
        <dbReference type="ChEBI" id="CHEBI:29985"/>
        <dbReference type="ChEBI" id="CHEBI:57762"/>
        <dbReference type="EC" id="2.6.1.42"/>
    </reaction>
</comment>
<comment type="pathway">
    <text evidence="3 17">Amino-acid biosynthesis; L-isoleucine biosynthesis; L-isoleucine from 2-oxobutanoate: step 4/4.</text>
</comment>
<dbReference type="SUPFAM" id="SSF56752">
    <property type="entry name" value="D-aminoacid aminotransferase-like PLP-dependent enzymes"/>
    <property type="match status" value="1"/>
</dbReference>
<dbReference type="GO" id="GO:0052655">
    <property type="term" value="F:L-valine-2-oxoglutarate transaminase activity"/>
    <property type="evidence" value="ECO:0007669"/>
    <property type="project" value="RHEA"/>
</dbReference>
<comment type="catalytic activity">
    <reaction evidence="13 17">
        <text>L-isoleucine + 2-oxoglutarate = (S)-3-methyl-2-oxopentanoate + L-glutamate</text>
        <dbReference type="Rhea" id="RHEA:24801"/>
        <dbReference type="ChEBI" id="CHEBI:16810"/>
        <dbReference type="ChEBI" id="CHEBI:29985"/>
        <dbReference type="ChEBI" id="CHEBI:35146"/>
        <dbReference type="ChEBI" id="CHEBI:58045"/>
        <dbReference type="EC" id="2.6.1.42"/>
    </reaction>
</comment>
<dbReference type="FunFam" id="3.30.470.10:FF:000006">
    <property type="entry name" value="Branched-chain-amino-acid aminotransferase"/>
    <property type="match status" value="1"/>
</dbReference>
<keyword evidence="19" id="KW-1185">Reference proteome</keyword>
<evidence type="ECO:0000256" key="13">
    <source>
        <dbReference type="ARBA" id="ARBA00048798"/>
    </source>
</evidence>
<evidence type="ECO:0000256" key="16">
    <source>
        <dbReference type="RuleBase" id="RU004516"/>
    </source>
</evidence>
<dbReference type="InterPro" id="IPR050571">
    <property type="entry name" value="Class-IV_PLP-Dep_Aminotrnsfr"/>
</dbReference>
<keyword evidence="11 17" id="KW-0100">Branched-chain amino acid biosynthesis</keyword>